<dbReference type="Pfam" id="PF01399">
    <property type="entry name" value="PCI"/>
    <property type="match status" value="1"/>
</dbReference>
<dbReference type="RefSeq" id="XP_018295539.1">
    <property type="nucleotide sequence ID" value="XM_018440670.1"/>
</dbReference>
<gene>
    <name evidence="8" type="ORF">PHYBLDRAFT_60632</name>
</gene>
<keyword evidence="4" id="KW-0963">Cytoplasm</keyword>
<reference evidence="9" key="1">
    <citation type="submission" date="2015-06" db="EMBL/GenBank/DDBJ databases">
        <title>Expansion of signal transduction pathways in fungi by whole-genome duplication.</title>
        <authorList>
            <consortium name="DOE Joint Genome Institute"/>
            <person name="Corrochano L.M."/>
            <person name="Kuo A."/>
            <person name="Marcet-Houben M."/>
            <person name="Polaino S."/>
            <person name="Salamov A."/>
            <person name="Villalobos J.M."/>
            <person name="Alvarez M.I."/>
            <person name="Avalos J."/>
            <person name="Benito E.P."/>
            <person name="Benoit I."/>
            <person name="Burger G."/>
            <person name="Camino L.P."/>
            <person name="Canovas D."/>
            <person name="Cerda-Olmedo E."/>
            <person name="Cheng J.-F."/>
            <person name="Dominguez A."/>
            <person name="Elias M."/>
            <person name="Eslava A.P."/>
            <person name="Glaser F."/>
            <person name="Grimwood J."/>
            <person name="Gutierrez G."/>
            <person name="Heitman J."/>
            <person name="Henrissat B."/>
            <person name="Iturriaga E.A."/>
            <person name="Lang B.F."/>
            <person name="Lavin J.L."/>
            <person name="Lee S."/>
            <person name="Li W."/>
            <person name="Lindquist E."/>
            <person name="Lopez-Garcia S."/>
            <person name="Luque E.M."/>
            <person name="Marcos A.T."/>
            <person name="Martin J."/>
            <person name="McCluskey K."/>
            <person name="Medina H.R."/>
            <person name="Miralles-Duran A."/>
            <person name="Miyazaki A."/>
            <person name="Munoz-Torres E."/>
            <person name="Oguiza J.A."/>
            <person name="Ohm R."/>
            <person name="Olmedo M."/>
            <person name="Orejas M."/>
            <person name="Ortiz-Castellanos L."/>
            <person name="Pisabarro A.G."/>
            <person name="Rodriguez-Romero J."/>
            <person name="Ruiz-Herrera J."/>
            <person name="Ruiz-Vazquez R."/>
            <person name="Sanz C."/>
            <person name="Schackwitz W."/>
            <person name="Schmutz J."/>
            <person name="Shahriari M."/>
            <person name="Shelest E."/>
            <person name="Silva-Franco F."/>
            <person name="Soanes D."/>
            <person name="Syed K."/>
            <person name="Tagua V.G."/>
            <person name="Talbot N.J."/>
            <person name="Thon M."/>
            <person name="De vries R.P."/>
            <person name="Wiebenga A."/>
            <person name="Yadav J.S."/>
            <person name="Braun E.L."/>
            <person name="Baker S."/>
            <person name="Garre V."/>
            <person name="Horwitz B."/>
            <person name="Torres-Martinez S."/>
            <person name="Idnurm A."/>
            <person name="Herrera-Estrella A."/>
            <person name="Gabaldon T."/>
            <person name="Grigoriev I.V."/>
        </authorList>
    </citation>
    <scope>NUCLEOTIDE SEQUENCE [LARGE SCALE GENOMIC DNA]</scope>
    <source>
        <strain evidence="9">NRRL 1555(-)</strain>
    </source>
</reference>
<dbReference type="EMBL" id="KV440974">
    <property type="protein sequence ID" value="OAD77499.1"/>
    <property type="molecule type" value="Genomic_DNA"/>
</dbReference>
<comment type="similarity">
    <text evidence="3">Belongs to the CSN1 family.</text>
</comment>
<organism evidence="8 9">
    <name type="scientific">Phycomyces blakesleeanus (strain ATCC 8743b / DSM 1359 / FGSC 10004 / NBRC 33097 / NRRL 1555)</name>
    <dbReference type="NCBI Taxonomy" id="763407"/>
    <lineage>
        <taxon>Eukaryota</taxon>
        <taxon>Fungi</taxon>
        <taxon>Fungi incertae sedis</taxon>
        <taxon>Mucoromycota</taxon>
        <taxon>Mucoromycotina</taxon>
        <taxon>Mucoromycetes</taxon>
        <taxon>Mucorales</taxon>
        <taxon>Phycomycetaceae</taxon>
        <taxon>Phycomyces</taxon>
    </lineage>
</organism>
<evidence type="ECO:0000256" key="6">
    <source>
        <dbReference type="ARBA" id="ARBA00023242"/>
    </source>
</evidence>
<dbReference type="Pfam" id="PF10602">
    <property type="entry name" value="RPN7"/>
    <property type="match status" value="1"/>
</dbReference>
<dbReference type="FunCoup" id="A0A167P965">
    <property type="interactions" value="615"/>
</dbReference>
<evidence type="ECO:0000256" key="2">
    <source>
        <dbReference type="ARBA" id="ARBA00004496"/>
    </source>
</evidence>
<dbReference type="SUPFAM" id="SSF46785">
    <property type="entry name" value="Winged helix' DNA-binding domain"/>
    <property type="match status" value="1"/>
</dbReference>
<dbReference type="GeneID" id="29001576"/>
<dbReference type="InterPro" id="IPR045135">
    <property type="entry name" value="Rpn7_N"/>
</dbReference>
<comment type="subcellular location">
    <subcellularLocation>
        <location evidence="2">Cytoplasm</location>
    </subcellularLocation>
    <subcellularLocation>
        <location evidence="1">Nucleus</location>
    </subcellularLocation>
</comment>
<dbReference type="InterPro" id="IPR019585">
    <property type="entry name" value="Rpn7/CSN1"/>
</dbReference>
<dbReference type="GO" id="GO:0005737">
    <property type="term" value="C:cytoplasm"/>
    <property type="evidence" value="ECO:0007669"/>
    <property type="project" value="UniProtKB-SubCell"/>
</dbReference>
<dbReference type="Pfam" id="PF21151">
    <property type="entry name" value="CSN1_C"/>
    <property type="match status" value="1"/>
</dbReference>
<dbReference type="PANTHER" id="PTHR14145">
    <property type="entry name" value="26S PROTESOME SUBUNIT 6"/>
    <property type="match status" value="1"/>
</dbReference>
<evidence type="ECO:0000313" key="9">
    <source>
        <dbReference type="Proteomes" id="UP000077315"/>
    </source>
</evidence>
<keyword evidence="6" id="KW-0539">Nucleus</keyword>
<dbReference type="InterPro" id="IPR036390">
    <property type="entry name" value="WH_DNA-bd_sf"/>
</dbReference>
<dbReference type="Proteomes" id="UP000077315">
    <property type="component" value="Unassembled WGS sequence"/>
</dbReference>
<dbReference type="PROSITE" id="PS50250">
    <property type="entry name" value="PCI"/>
    <property type="match status" value="1"/>
</dbReference>
<dbReference type="GO" id="GO:0008180">
    <property type="term" value="C:COP9 signalosome"/>
    <property type="evidence" value="ECO:0007669"/>
    <property type="project" value="UniProtKB-KW"/>
</dbReference>
<dbReference type="AlphaFoldDB" id="A0A167P965"/>
<protein>
    <recommendedName>
        <fullName evidence="7">PCI domain-containing protein</fullName>
    </recommendedName>
</protein>
<keyword evidence="5" id="KW-0736">Signalosome</keyword>
<dbReference type="OrthoDB" id="422427at2759"/>
<feature type="domain" description="PCI" evidence="7">
    <location>
        <begin position="249"/>
        <end position="419"/>
    </location>
</feature>
<sequence>MAKFTEDPLLDLAVKERNIFDFLLRSLIITGIITTMSESLIGHQNHLDLESYIATYQGHTRIARALFIAAKCPSLEIDAYRLALSDIKEITNDTTKYLHCVDELNNALKKQNSHPMEIDTEWVKSTQISNKKTMEQLQSELRTYKAGLISESIRVTQTRMGDFYYACGDIPNALKSYHRVREHCASNKHVIEMCFNVIKANITANNFASVRTYIARAETTPDLPNKTITLAKLKCCNALFLLSAEEDAKYGTVAKALTEIPAEANGSFSDIISPNDVAIYGGLCALASFDRSQLRSLMVNQGFRSYLELEPQIRDIIEAFQDSKYSACFDLLSSYRNDLLLDMYLNPHVDILFGHIKEKAMVQYCAPYSTVDMRRMANIFKMSVDSLEDDLVSLIGDSDRISARIDSYEKILYTVRPESRNQAFKRSLRAGKEYERSTKALMLHLNLVSKELCSGGAESSIN</sequence>
<dbReference type="STRING" id="763407.A0A167P965"/>
<evidence type="ECO:0000256" key="3">
    <source>
        <dbReference type="ARBA" id="ARBA00008793"/>
    </source>
</evidence>
<dbReference type="Gene3D" id="1.25.40.570">
    <property type="match status" value="1"/>
</dbReference>
<evidence type="ECO:0000313" key="8">
    <source>
        <dbReference type="EMBL" id="OAD77499.1"/>
    </source>
</evidence>
<evidence type="ECO:0000256" key="1">
    <source>
        <dbReference type="ARBA" id="ARBA00004123"/>
    </source>
</evidence>
<evidence type="ECO:0000259" key="7">
    <source>
        <dbReference type="PROSITE" id="PS50250"/>
    </source>
</evidence>
<name>A0A167P965_PHYB8</name>
<dbReference type="InParanoid" id="A0A167P965"/>
<accession>A0A167P965</accession>
<dbReference type="PANTHER" id="PTHR14145:SF2">
    <property type="entry name" value="COP9 SIGNALOSOME COMPLEX SUBUNIT 1"/>
    <property type="match status" value="1"/>
</dbReference>
<dbReference type="InterPro" id="IPR048624">
    <property type="entry name" value="CSN1_C"/>
</dbReference>
<proteinExistence type="inferred from homology"/>
<dbReference type="VEuPathDB" id="FungiDB:PHYBLDRAFT_60632"/>
<keyword evidence="9" id="KW-1185">Reference proteome</keyword>
<evidence type="ECO:0000256" key="4">
    <source>
        <dbReference type="ARBA" id="ARBA00022490"/>
    </source>
</evidence>
<dbReference type="InterPro" id="IPR000717">
    <property type="entry name" value="PCI_dom"/>
</dbReference>
<dbReference type="SMART" id="SM00088">
    <property type="entry name" value="PINT"/>
    <property type="match status" value="1"/>
</dbReference>
<evidence type="ECO:0000256" key="5">
    <source>
        <dbReference type="ARBA" id="ARBA00022790"/>
    </source>
</evidence>